<evidence type="ECO:0000256" key="1">
    <source>
        <dbReference type="SAM" id="Phobius"/>
    </source>
</evidence>
<protein>
    <recommendedName>
        <fullName evidence="4">Site-2 protease family protein</fullName>
    </recommendedName>
</protein>
<proteinExistence type="predicted"/>
<reference evidence="3" key="1">
    <citation type="submission" date="2017-09" db="EMBL/GenBank/DDBJ databases">
        <title>Depth-based differentiation of microbial function through sediment-hosted aquifers and enrichment of novel symbionts in the deep terrestrial subsurface.</title>
        <authorList>
            <person name="Probst A.J."/>
            <person name="Ladd B."/>
            <person name="Jarett J.K."/>
            <person name="Geller-Mcgrath D.E."/>
            <person name="Sieber C.M.K."/>
            <person name="Emerson J.B."/>
            <person name="Anantharaman K."/>
            <person name="Thomas B.C."/>
            <person name="Malmstrom R."/>
            <person name="Stieglmeier M."/>
            <person name="Klingl A."/>
            <person name="Woyke T."/>
            <person name="Ryan C.M."/>
            <person name="Banfield J.F."/>
        </authorList>
    </citation>
    <scope>NUCLEOTIDE SEQUENCE [LARGE SCALE GENOMIC DNA]</scope>
</reference>
<feature type="transmembrane region" description="Helical" evidence="1">
    <location>
        <begin position="116"/>
        <end position="136"/>
    </location>
</feature>
<dbReference type="PANTHER" id="PTHR35864:SF1">
    <property type="entry name" value="ZINC METALLOPROTEASE YWHC-RELATED"/>
    <property type="match status" value="1"/>
</dbReference>
<feature type="transmembrane region" description="Helical" evidence="1">
    <location>
        <begin position="42"/>
        <end position="61"/>
    </location>
</feature>
<keyword evidence="1" id="KW-0472">Membrane</keyword>
<gene>
    <name evidence="2" type="ORF">CO179_01570</name>
</gene>
<feature type="transmembrane region" description="Helical" evidence="1">
    <location>
        <begin position="177"/>
        <end position="196"/>
    </location>
</feature>
<dbReference type="EMBL" id="PFWZ01000065">
    <property type="protein sequence ID" value="PJA40705.1"/>
    <property type="molecule type" value="Genomic_DNA"/>
</dbReference>
<keyword evidence="1" id="KW-0812">Transmembrane</keyword>
<comment type="caution">
    <text evidence="2">The sequence shown here is derived from an EMBL/GenBank/DDBJ whole genome shotgun (WGS) entry which is preliminary data.</text>
</comment>
<name>A0A2M7X3F3_UNCKA</name>
<feature type="transmembrane region" description="Helical" evidence="1">
    <location>
        <begin position="20"/>
        <end position="36"/>
    </location>
</feature>
<feature type="transmembrane region" description="Helical" evidence="1">
    <location>
        <begin position="82"/>
        <end position="110"/>
    </location>
</feature>
<dbReference type="InterPro" id="IPR052348">
    <property type="entry name" value="Metallopeptidase_M50B"/>
</dbReference>
<keyword evidence="1" id="KW-1133">Transmembrane helix</keyword>
<dbReference type="Proteomes" id="UP000231195">
    <property type="component" value="Unassembled WGS sequence"/>
</dbReference>
<organism evidence="2 3">
    <name type="scientific">candidate division WWE3 bacterium CG_4_9_14_3_um_filter_39_7</name>
    <dbReference type="NCBI Taxonomy" id="1975080"/>
    <lineage>
        <taxon>Bacteria</taxon>
        <taxon>Katanobacteria</taxon>
    </lineage>
</organism>
<sequence length="198" mass="21712">MGYNSHMRFSEIEINHLLKAWLAIGFAFAIVLGGGFTSDFVIVFIISLLTVGIAFLLHEMAHKYVAQMYGCWAEFRSYDMGLALAIFMAILVHAVFAAPGAVMVLGMVTLEENGKIAAAGPIVNMVLAVMFWGLGLSFSSVGGWFPVFISYGYMVNSWLAFFNLIPFGPLDGNKVLAWSRPVWFVMIALAGYLTFVGL</sequence>
<feature type="transmembrane region" description="Helical" evidence="1">
    <location>
        <begin position="143"/>
        <end position="165"/>
    </location>
</feature>
<evidence type="ECO:0000313" key="2">
    <source>
        <dbReference type="EMBL" id="PJA40705.1"/>
    </source>
</evidence>
<evidence type="ECO:0008006" key="4">
    <source>
        <dbReference type="Google" id="ProtNLM"/>
    </source>
</evidence>
<accession>A0A2M7X3F3</accession>
<dbReference type="PANTHER" id="PTHR35864">
    <property type="entry name" value="ZINC METALLOPROTEASE MJ0611-RELATED"/>
    <property type="match status" value="1"/>
</dbReference>
<dbReference type="AlphaFoldDB" id="A0A2M7X3F3"/>
<evidence type="ECO:0000313" key="3">
    <source>
        <dbReference type="Proteomes" id="UP000231195"/>
    </source>
</evidence>